<dbReference type="SUPFAM" id="SSF48056">
    <property type="entry name" value="Di-copper centre-containing domain"/>
    <property type="match status" value="1"/>
</dbReference>
<feature type="region of interest" description="Disordered" evidence="1">
    <location>
        <begin position="41"/>
        <end position="70"/>
    </location>
</feature>
<dbReference type="EMBL" id="JBFAUK010000012">
    <property type="protein sequence ID" value="MEV5508254.1"/>
    <property type="molecule type" value="Genomic_DNA"/>
</dbReference>
<protein>
    <submittedName>
        <fullName evidence="2">Uncharacterized protein</fullName>
    </submittedName>
</protein>
<gene>
    <name evidence="2" type="ORF">AB0L16_17535</name>
</gene>
<evidence type="ECO:0000256" key="1">
    <source>
        <dbReference type="SAM" id="MobiDB-lite"/>
    </source>
</evidence>
<evidence type="ECO:0000313" key="2">
    <source>
        <dbReference type="EMBL" id="MEV5508254.1"/>
    </source>
</evidence>
<proteinExistence type="predicted"/>
<organism evidence="2 3">
    <name type="scientific">Streptomyces orinoci</name>
    <name type="common">Streptoverticillium orinoci</name>
    <dbReference type="NCBI Taxonomy" id="67339"/>
    <lineage>
        <taxon>Bacteria</taxon>
        <taxon>Bacillati</taxon>
        <taxon>Actinomycetota</taxon>
        <taxon>Actinomycetes</taxon>
        <taxon>Kitasatosporales</taxon>
        <taxon>Streptomycetaceae</taxon>
        <taxon>Streptomyces</taxon>
    </lineage>
</organism>
<accession>A0ABV3JZD5</accession>
<dbReference type="InterPro" id="IPR008922">
    <property type="entry name" value="Di-copper_centre_dom_sf"/>
</dbReference>
<dbReference type="RefSeq" id="WP_109280276.1">
    <property type="nucleotide sequence ID" value="NZ_JBFAUK010000012.1"/>
</dbReference>
<dbReference type="Proteomes" id="UP001552594">
    <property type="component" value="Unassembled WGS sequence"/>
</dbReference>
<name>A0ABV3JZD5_STRON</name>
<comment type="caution">
    <text evidence="2">The sequence shown here is derived from an EMBL/GenBank/DDBJ whole genome shotgun (WGS) entry which is preliminary data.</text>
</comment>
<evidence type="ECO:0000313" key="3">
    <source>
        <dbReference type="Proteomes" id="UP001552594"/>
    </source>
</evidence>
<sequence>MTYLPRPVTDAMAARAMRMHHMLWHTARNEWANFSPDQRQVFRDHGWDPPRPALTGGDSPRPELDNGSGEDFLSMHRQIIADVNAILAQLGDPRYPRVEGWQSVPAPGDSAYPVPPPFGIPDDPGTTEAVNSAKSAASFHQIRRWQAEFTDPSALRGMTLGRLGASIEFTIHNRMHLRWAAPMPAYRPDGDPFDVDPRWDHPAYNWLADFYSSHVNPVFWKLHGWVDARIGDWLTAHGRTGPVPWSFDPPWSGPMPRIRQSVTSLALRARPGNAEADALEAHLSDLESTVEALKQAGVRLPARSFPVIGV</sequence>
<keyword evidence="3" id="KW-1185">Reference proteome</keyword>
<reference evidence="2 3" key="1">
    <citation type="submission" date="2024-06" db="EMBL/GenBank/DDBJ databases">
        <title>The Natural Products Discovery Center: Release of the First 8490 Sequenced Strains for Exploring Actinobacteria Biosynthetic Diversity.</title>
        <authorList>
            <person name="Kalkreuter E."/>
            <person name="Kautsar S.A."/>
            <person name="Yang D."/>
            <person name="Bader C.D."/>
            <person name="Teijaro C.N."/>
            <person name="Fluegel L."/>
            <person name="Davis C.M."/>
            <person name="Simpson J.R."/>
            <person name="Lauterbach L."/>
            <person name="Steele A.D."/>
            <person name="Gui C."/>
            <person name="Meng S."/>
            <person name="Li G."/>
            <person name="Viehrig K."/>
            <person name="Ye F."/>
            <person name="Su P."/>
            <person name="Kiefer A.F."/>
            <person name="Nichols A."/>
            <person name="Cepeda A.J."/>
            <person name="Yan W."/>
            <person name="Fan B."/>
            <person name="Jiang Y."/>
            <person name="Adhikari A."/>
            <person name="Zheng C.-J."/>
            <person name="Schuster L."/>
            <person name="Cowan T.M."/>
            <person name="Smanski M.J."/>
            <person name="Chevrette M.G."/>
            <person name="De Carvalho L.P.S."/>
            <person name="Shen B."/>
        </authorList>
    </citation>
    <scope>NUCLEOTIDE SEQUENCE [LARGE SCALE GENOMIC DNA]</scope>
    <source>
        <strain evidence="2 3">NPDC052347</strain>
    </source>
</reference>